<evidence type="ECO:0000256" key="1">
    <source>
        <dbReference type="SAM" id="Phobius"/>
    </source>
</evidence>
<protein>
    <submittedName>
        <fullName evidence="2">Uncharacterized protein</fullName>
    </submittedName>
</protein>
<feature type="transmembrane region" description="Helical" evidence="1">
    <location>
        <begin position="38"/>
        <end position="58"/>
    </location>
</feature>
<feature type="transmembrane region" description="Helical" evidence="1">
    <location>
        <begin position="12"/>
        <end position="32"/>
    </location>
</feature>
<dbReference type="EMBL" id="JBHSRD010000008">
    <property type="protein sequence ID" value="MFC6009129.1"/>
    <property type="molecule type" value="Genomic_DNA"/>
</dbReference>
<comment type="caution">
    <text evidence="2">The sequence shown here is derived from an EMBL/GenBank/DDBJ whole genome shotgun (WGS) entry which is preliminary data.</text>
</comment>
<dbReference type="RefSeq" id="WP_345717655.1">
    <property type="nucleotide sequence ID" value="NZ_BAABFP010000007.1"/>
</dbReference>
<evidence type="ECO:0000313" key="2">
    <source>
        <dbReference type="EMBL" id="MFC6009129.1"/>
    </source>
</evidence>
<dbReference type="Proteomes" id="UP001596189">
    <property type="component" value="Unassembled WGS sequence"/>
</dbReference>
<name>A0ABW1JK85_9ACTN</name>
<keyword evidence="1" id="KW-1133">Transmembrane helix</keyword>
<keyword evidence="3" id="KW-1185">Reference proteome</keyword>
<organism evidence="2 3">
    <name type="scientific">Angustibacter luteus</name>
    <dbReference type="NCBI Taxonomy" id="658456"/>
    <lineage>
        <taxon>Bacteria</taxon>
        <taxon>Bacillati</taxon>
        <taxon>Actinomycetota</taxon>
        <taxon>Actinomycetes</taxon>
        <taxon>Kineosporiales</taxon>
        <taxon>Kineosporiaceae</taxon>
    </lineage>
</organism>
<proteinExistence type="predicted"/>
<gene>
    <name evidence="2" type="ORF">ACFQDO_18500</name>
</gene>
<sequence>MRNRQVVITRSSIAGAIGTLVGLLALLGVGVSDAQADQLVNVLVLAMPLVVAVGGALWSRLHVTPVFDPRDADGTPLVPTTQVSARRDELDDIATATALMHLDDPTA</sequence>
<accession>A0ABW1JK85</accession>
<keyword evidence="1" id="KW-0812">Transmembrane</keyword>
<keyword evidence="1" id="KW-0472">Membrane</keyword>
<reference evidence="3" key="1">
    <citation type="journal article" date="2019" name="Int. J. Syst. Evol. Microbiol.">
        <title>The Global Catalogue of Microorganisms (GCM) 10K type strain sequencing project: providing services to taxonomists for standard genome sequencing and annotation.</title>
        <authorList>
            <consortium name="The Broad Institute Genomics Platform"/>
            <consortium name="The Broad Institute Genome Sequencing Center for Infectious Disease"/>
            <person name="Wu L."/>
            <person name="Ma J."/>
        </authorList>
    </citation>
    <scope>NUCLEOTIDE SEQUENCE [LARGE SCALE GENOMIC DNA]</scope>
    <source>
        <strain evidence="3">KACC 14249</strain>
    </source>
</reference>
<evidence type="ECO:0000313" key="3">
    <source>
        <dbReference type="Proteomes" id="UP001596189"/>
    </source>
</evidence>